<name>X6NXM1_RETFI</name>
<dbReference type="GO" id="GO:0006493">
    <property type="term" value="P:protein O-linked glycosylation"/>
    <property type="evidence" value="ECO:0007669"/>
    <property type="project" value="TreeGrafter"/>
</dbReference>
<evidence type="ECO:0000256" key="1">
    <source>
        <dbReference type="ARBA" id="ARBA00004606"/>
    </source>
</evidence>
<comment type="caution">
    <text evidence="11">The sequence shown here is derived from an EMBL/GenBank/DDBJ whole genome shotgun (WGS) entry which is preliminary data.</text>
</comment>
<accession>X6NXM1</accession>
<organism evidence="11 12">
    <name type="scientific">Reticulomyxa filosa</name>
    <dbReference type="NCBI Taxonomy" id="46433"/>
    <lineage>
        <taxon>Eukaryota</taxon>
        <taxon>Sar</taxon>
        <taxon>Rhizaria</taxon>
        <taxon>Retaria</taxon>
        <taxon>Foraminifera</taxon>
        <taxon>Monothalamids</taxon>
        <taxon>Reticulomyxidae</taxon>
        <taxon>Reticulomyxa</taxon>
    </lineage>
</organism>
<evidence type="ECO:0000256" key="10">
    <source>
        <dbReference type="SAM" id="Phobius"/>
    </source>
</evidence>
<gene>
    <name evidence="11" type="ORF">RFI_06548</name>
</gene>
<dbReference type="Pfam" id="PF11051">
    <property type="entry name" value="Mannosyl_trans3"/>
    <property type="match status" value="1"/>
</dbReference>
<evidence type="ECO:0000256" key="3">
    <source>
        <dbReference type="ARBA" id="ARBA00022676"/>
    </source>
</evidence>
<evidence type="ECO:0000256" key="2">
    <source>
        <dbReference type="ARBA" id="ARBA00009105"/>
    </source>
</evidence>
<proteinExistence type="inferred from homology"/>
<dbReference type="PANTHER" id="PTHR31392:SF1">
    <property type="entry name" value="ALPHA-1,3-MANNOSYLTRANSFERASE MNN1-RELATED"/>
    <property type="match status" value="1"/>
</dbReference>
<dbReference type="OrthoDB" id="430354at2759"/>
<keyword evidence="6" id="KW-0735">Signal-anchor</keyword>
<dbReference type="InterPro" id="IPR022751">
    <property type="entry name" value="Alpha_mannosyltransferase"/>
</dbReference>
<keyword evidence="3" id="KW-0328">Glycosyltransferase</keyword>
<keyword evidence="9" id="KW-0325">Glycoprotein</keyword>
<dbReference type="GO" id="GO:0000033">
    <property type="term" value="F:alpha-1,3-mannosyltransferase activity"/>
    <property type="evidence" value="ECO:0007669"/>
    <property type="project" value="TreeGrafter"/>
</dbReference>
<evidence type="ECO:0000256" key="6">
    <source>
        <dbReference type="ARBA" id="ARBA00022968"/>
    </source>
</evidence>
<keyword evidence="8 10" id="KW-0472">Membrane</keyword>
<keyword evidence="5 10" id="KW-0812">Transmembrane</keyword>
<dbReference type="AlphaFoldDB" id="X6NXM1"/>
<dbReference type="PANTHER" id="PTHR31392">
    <property type="entry name" value="ALPHA-1,3-MANNOSYLTRANSFERASE MNN1-RELATED"/>
    <property type="match status" value="1"/>
</dbReference>
<evidence type="ECO:0000256" key="5">
    <source>
        <dbReference type="ARBA" id="ARBA00022692"/>
    </source>
</evidence>
<feature type="transmembrane region" description="Helical" evidence="10">
    <location>
        <begin position="12"/>
        <end position="34"/>
    </location>
</feature>
<reference evidence="11 12" key="1">
    <citation type="journal article" date="2013" name="Curr. Biol.">
        <title>The Genome of the Foraminiferan Reticulomyxa filosa.</title>
        <authorList>
            <person name="Glockner G."/>
            <person name="Hulsmann N."/>
            <person name="Schleicher M."/>
            <person name="Noegel A.A."/>
            <person name="Eichinger L."/>
            <person name="Gallinger C."/>
            <person name="Pawlowski J."/>
            <person name="Sierra R."/>
            <person name="Euteneuer U."/>
            <person name="Pillet L."/>
            <person name="Moustafa A."/>
            <person name="Platzer M."/>
            <person name="Groth M."/>
            <person name="Szafranski K."/>
            <person name="Schliwa M."/>
        </authorList>
    </citation>
    <scope>NUCLEOTIDE SEQUENCE [LARGE SCALE GENOMIC DNA]</scope>
</reference>
<comment type="similarity">
    <text evidence="2">Belongs to the MNN1/MNT family.</text>
</comment>
<protein>
    <submittedName>
        <fullName evidence="11">Uncharacterized protein</fullName>
    </submittedName>
</protein>
<dbReference type="GO" id="GO:0016020">
    <property type="term" value="C:membrane"/>
    <property type="evidence" value="ECO:0007669"/>
    <property type="project" value="UniProtKB-SubCell"/>
</dbReference>
<evidence type="ECO:0000256" key="7">
    <source>
        <dbReference type="ARBA" id="ARBA00022989"/>
    </source>
</evidence>
<comment type="subcellular location">
    <subcellularLocation>
        <location evidence="1">Membrane</location>
        <topology evidence="1">Single-pass type II membrane protein</topology>
    </subcellularLocation>
</comment>
<evidence type="ECO:0000256" key="8">
    <source>
        <dbReference type="ARBA" id="ARBA00023136"/>
    </source>
</evidence>
<evidence type="ECO:0000313" key="12">
    <source>
        <dbReference type="Proteomes" id="UP000023152"/>
    </source>
</evidence>
<dbReference type="EMBL" id="ASPP01005421">
    <property type="protein sequence ID" value="ETO30569.1"/>
    <property type="molecule type" value="Genomic_DNA"/>
</dbReference>
<keyword evidence="4" id="KW-0808">Transferase</keyword>
<evidence type="ECO:0000313" key="11">
    <source>
        <dbReference type="EMBL" id="ETO30569.1"/>
    </source>
</evidence>
<evidence type="ECO:0000256" key="9">
    <source>
        <dbReference type="ARBA" id="ARBA00023180"/>
    </source>
</evidence>
<keyword evidence="7 10" id="KW-1133">Transmembrane helix</keyword>
<dbReference type="GO" id="GO:0005794">
    <property type="term" value="C:Golgi apparatus"/>
    <property type="evidence" value="ECO:0007669"/>
    <property type="project" value="TreeGrafter"/>
</dbReference>
<dbReference type="Proteomes" id="UP000023152">
    <property type="component" value="Unassembled WGS sequence"/>
</dbReference>
<evidence type="ECO:0000256" key="4">
    <source>
        <dbReference type="ARBA" id="ARBA00022679"/>
    </source>
</evidence>
<keyword evidence="12" id="KW-1185">Reference proteome</keyword>
<sequence>MKSNPSKNKNSNIRSILLASILILEISGLVYWFLGNYSSTPFVIANPVVVNGSDHVSFAQHSPKDKNAALAFTQLRYIEKNFVTPAIKKKFQVKYEICHVGELTSETIQQLESWLVNTKVRDLSALIKNEMSFGSEWSKRVGRFFSGWSDIPFFQGYPCKPMCLSTMTHTDHVMLVDDDLCFLANPLELLLSDEYKEYGNVLFRDRVEYGNEFVPFIYQVFIPEFVVKYIHNKDPYYVRKSIELRQHILNNIQQINETDWVGESALVLMNARKLEEALKILQHIHKPNIRNQIYSKSWGDKETFWLSVVLSGHTPFFSPFGMQILGLKRNEEMCQEYFVLVQYLSTGQFKGTNILYVNGLGIENILSAHPKRLKALRSRYKYVSFPDPQLGHQVGLCRPFTQCRKFDDAVFDVAIKELNNYSYIFHSSVVNTSSSA</sequence>